<keyword evidence="3 12" id="KW-0812">Transmembrane</keyword>
<feature type="transmembrane region" description="Helical" evidence="12">
    <location>
        <begin position="218"/>
        <end position="246"/>
    </location>
</feature>
<dbReference type="InterPro" id="IPR013112">
    <property type="entry name" value="FAD-bd_8"/>
</dbReference>
<dbReference type="InterPro" id="IPR013130">
    <property type="entry name" value="Fe3_Rdtase_TM_dom"/>
</dbReference>
<evidence type="ECO:0000256" key="11">
    <source>
        <dbReference type="SAM" id="MobiDB-lite"/>
    </source>
</evidence>
<feature type="domain" description="FAD-binding FR-type" evidence="13">
    <location>
        <begin position="319"/>
        <end position="444"/>
    </location>
</feature>
<dbReference type="FunFam" id="3.40.50.80:FF:000004">
    <property type="entry name" value="NADPH oxidase isoform 2"/>
    <property type="match status" value="1"/>
</dbReference>
<dbReference type="PRINTS" id="PR00466">
    <property type="entry name" value="GP91PHOX"/>
</dbReference>
<dbReference type="Pfam" id="PF08030">
    <property type="entry name" value="NAD_binding_6"/>
    <property type="match status" value="1"/>
</dbReference>
<dbReference type="GO" id="GO:0006811">
    <property type="term" value="P:monoatomic ion transport"/>
    <property type="evidence" value="ECO:0007669"/>
    <property type="project" value="UniProtKB-KW"/>
</dbReference>
<evidence type="ECO:0000256" key="7">
    <source>
        <dbReference type="ARBA" id="ARBA00023002"/>
    </source>
</evidence>
<evidence type="ECO:0000256" key="6">
    <source>
        <dbReference type="ARBA" id="ARBA00022989"/>
    </source>
</evidence>
<feature type="compositionally biased region" description="Polar residues" evidence="11">
    <location>
        <begin position="58"/>
        <end position="69"/>
    </location>
</feature>
<keyword evidence="9" id="KW-0813">Transport</keyword>
<evidence type="ECO:0000259" key="13">
    <source>
        <dbReference type="PROSITE" id="PS51384"/>
    </source>
</evidence>
<proteinExistence type="predicted"/>
<accession>A0A1C7MIP7</accession>
<evidence type="ECO:0000256" key="8">
    <source>
        <dbReference type="ARBA" id="ARBA00023004"/>
    </source>
</evidence>
<dbReference type="PANTHER" id="PTHR11972:SF153">
    <property type="entry name" value="SUPEROXIDE-GENERATING NADPH OXIDASE HEAVY CHAIN SUBUNIT A"/>
    <property type="match status" value="1"/>
</dbReference>
<feature type="transmembrane region" description="Helical" evidence="12">
    <location>
        <begin position="132"/>
        <end position="152"/>
    </location>
</feature>
<evidence type="ECO:0000256" key="2">
    <source>
        <dbReference type="ARBA" id="ARBA00022617"/>
    </source>
</evidence>
<feature type="transmembrane region" description="Helical" evidence="12">
    <location>
        <begin position="295"/>
        <end position="311"/>
    </location>
</feature>
<keyword evidence="8" id="KW-0408">Iron</keyword>
<dbReference type="GO" id="GO:0042554">
    <property type="term" value="P:superoxide anion generation"/>
    <property type="evidence" value="ECO:0007669"/>
    <property type="project" value="TreeGrafter"/>
</dbReference>
<dbReference type="GO" id="GO:0043020">
    <property type="term" value="C:NADPH oxidase complex"/>
    <property type="evidence" value="ECO:0007669"/>
    <property type="project" value="TreeGrafter"/>
</dbReference>
<comment type="subcellular location">
    <subcellularLocation>
        <location evidence="1">Membrane</location>
        <topology evidence="1">Multi-pass membrane protein</topology>
    </subcellularLocation>
</comment>
<dbReference type="OMA" id="DENQAIH"/>
<dbReference type="InterPro" id="IPR017927">
    <property type="entry name" value="FAD-bd_FR_type"/>
</dbReference>
<evidence type="ECO:0000256" key="12">
    <source>
        <dbReference type="SAM" id="Phobius"/>
    </source>
</evidence>
<feature type="transmembrane region" description="Helical" evidence="12">
    <location>
        <begin position="180"/>
        <end position="198"/>
    </location>
</feature>
<dbReference type="Gene3D" id="2.40.30.10">
    <property type="entry name" value="Translation factors"/>
    <property type="match status" value="1"/>
</dbReference>
<feature type="transmembrane region" description="Helical" evidence="12">
    <location>
        <begin position="258"/>
        <end position="275"/>
    </location>
</feature>
<dbReference type="EMBL" id="LUGG01000003">
    <property type="protein sequence ID" value="OBZ76811.1"/>
    <property type="molecule type" value="Genomic_DNA"/>
</dbReference>
<dbReference type="CDD" id="cd06186">
    <property type="entry name" value="NOX_Duox_like_FAD_NADP"/>
    <property type="match status" value="1"/>
</dbReference>
<keyword evidence="4" id="KW-0479">Metal-binding</keyword>
<keyword evidence="10 12" id="KW-0472">Membrane</keyword>
<evidence type="ECO:0000313" key="14">
    <source>
        <dbReference type="EMBL" id="OBZ76811.1"/>
    </source>
</evidence>
<keyword evidence="7" id="KW-0560">Oxidoreductase</keyword>
<dbReference type="SFLD" id="SFLDS00052">
    <property type="entry name" value="Ferric_Reductase_Domain"/>
    <property type="match status" value="1"/>
</dbReference>
<evidence type="ECO:0000256" key="5">
    <source>
        <dbReference type="ARBA" id="ARBA00022982"/>
    </source>
</evidence>
<dbReference type="Proteomes" id="UP000092993">
    <property type="component" value="Unassembled WGS sequence"/>
</dbReference>
<dbReference type="PANTHER" id="PTHR11972">
    <property type="entry name" value="NADPH OXIDASE"/>
    <property type="match status" value="1"/>
</dbReference>
<feature type="transmembrane region" description="Helical" evidence="12">
    <location>
        <begin position="94"/>
        <end position="112"/>
    </location>
</feature>
<keyword evidence="15" id="KW-1185">Reference proteome</keyword>
<dbReference type="FunFam" id="2.40.30.10:FF:000103">
    <property type="entry name" value="NADPH oxidase 2"/>
    <property type="match status" value="1"/>
</dbReference>
<organism evidence="14 15">
    <name type="scientific">Grifola frondosa</name>
    <name type="common">Maitake</name>
    <name type="synonym">Polyporus frondosus</name>
    <dbReference type="NCBI Taxonomy" id="5627"/>
    <lineage>
        <taxon>Eukaryota</taxon>
        <taxon>Fungi</taxon>
        <taxon>Dikarya</taxon>
        <taxon>Basidiomycota</taxon>
        <taxon>Agaricomycotina</taxon>
        <taxon>Agaricomycetes</taxon>
        <taxon>Polyporales</taxon>
        <taxon>Grifolaceae</taxon>
        <taxon>Grifola</taxon>
    </lineage>
</organism>
<dbReference type="InterPro" id="IPR013121">
    <property type="entry name" value="Fe_red_NAD-bd_6"/>
</dbReference>
<dbReference type="SFLD" id="SFLDG01168">
    <property type="entry name" value="Ferric_reductase_subgroup_(FRE"/>
    <property type="match status" value="1"/>
</dbReference>
<evidence type="ECO:0000256" key="10">
    <source>
        <dbReference type="ARBA" id="ARBA00023136"/>
    </source>
</evidence>
<evidence type="ECO:0000256" key="4">
    <source>
        <dbReference type="ARBA" id="ARBA00022723"/>
    </source>
</evidence>
<dbReference type="InterPro" id="IPR000778">
    <property type="entry name" value="Cyt_b245_heavy_chain"/>
</dbReference>
<feature type="region of interest" description="Disordered" evidence="11">
    <location>
        <begin position="39"/>
        <end position="72"/>
    </location>
</feature>
<dbReference type="SUPFAM" id="SSF52343">
    <property type="entry name" value="Ferredoxin reductase-like, C-terminal NADP-linked domain"/>
    <property type="match status" value="1"/>
</dbReference>
<sequence>MASTAYFNRKRSSSLDFSDGKIPTLDMHPDMPNNIMVNGAQPSHLQRNKTERRRLQGLQRSNTSASSPTVRPYEPKTMMDRYRVWMINEGGRRMFFFVWIFLHALVIAFGFMNYELKDNSVTARATFGITFPIARTAALVLHVDVAFILLPVCRNFISLIRRTPLNSFIPFDKNITFHKATAWSIVFFSAVHIGAHMVNFAELAMADPDAKTTGERVVAFIAANFVTGPGATGWIMTVALFIMVWYAMEKRRRNRFEWFWYSHHLFIVFFINWQLHGMFCMIKPDRPPYCSYNTIGVFWRYWLVGGVIWIYERILREVRSRHRTYISKVIQHPSKVMEIQIKKEKTTTRAGQYIFLCCPEISYFQWHPFTLTSAPEEDYISIHIRIVGDFTADLAKAVGCDFETKEKGGSEAGGKVVGTAANPPVNRVLPRVMIDGPFGSASEDFLNYETVLLVGAGIGVTPFASILKSIWYRMNNFNSSKPTRLSKVYFTWVIRDFGSAEWFHSLLHAIEEQDTQNRIEINIYLTAKIKEDDMNNIIVQDVGAEKDAITSLRAPTHFGRPNWDRVFSSMVEKHPETDVGVFFCGPAVLALSSSLARRTSERVAIWTLEWGRRACQASSPSRCYYLLSSTPSGADVFLADYTCQSCILYNCGECKLYFDFAHGISLRPVAGDLTFCREYPSLPP</sequence>
<comment type="caution">
    <text evidence="14">The sequence shown here is derived from an EMBL/GenBank/DDBJ whole genome shotgun (WGS) entry which is preliminary data.</text>
</comment>
<dbReference type="PROSITE" id="PS51384">
    <property type="entry name" value="FAD_FR"/>
    <property type="match status" value="1"/>
</dbReference>
<dbReference type="AlphaFoldDB" id="A0A1C7MIP7"/>
<dbReference type="Pfam" id="PF08022">
    <property type="entry name" value="FAD_binding_8"/>
    <property type="match status" value="1"/>
</dbReference>
<keyword evidence="6 12" id="KW-1133">Transmembrane helix</keyword>
<gene>
    <name evidence="14" type="primary">noxA</name>
    <name evidence="14" type="ORF">A0H81_03361</name>
</gene>
<reference evidence="14 15" key="1">
    <citation type="submission" date="2016-03" db="EMBL/GenBank/DDBJ databases">
        <title>Whole genome sequencing of Grifola frondosa 9006-11.</title>
        <authorList>
            <person name="Min B."/>
            <person name="Park H."/>
            <person name="Kim J.-G."/>
            <person name="Cho H."/>
            <person name="Oh Y.-L."/>
            <person name="Kong W.-S."/>
            <person name="Choi I.-G."/>
        </authorList>
    </citation>
    <scope>NUCLEOTIDE SEQUENCE [LARGE SCALE GENOMIC DNA]</scope>
    <source>
        <strain evidence="14 15">9006-11</strain>
    </source>
</reference>
<evidence type="ECO:0000256" key="1">
    <source>
        <dbReference type="ARBA" id="ARBA00004141"/>
    </source>
</evidence>
<dbReference type="STRING" id="5627.A0A1C7MIP7"/>
<dbReference type="GO" id="GO:0006952">
    <property type="term" value="P:defense response"/>
    <property type="evidence" value="ECO:0007669"/>
    <property type="project" value="TreeGrafter"/>
</dbReference>
<dbReference type="SFLD" id="SFLDG01169">
    <property type="entry name" value="NADPH_oxidase_subgroup_(NOX)"/>
    <property type="match status" value="1"/>
</dbReference>
<name>A0A1C7MIP7_GRIFR</name>
<dbReference type="SUPFAM" id="SSF63380">
    <property type="entry name" value="Riboflavin synthase domain-like"/>
    <property type="match status" value="1"/>
</dbReference>
<dbReference type="Pfam" id="PF01794">
    <property type="entry name" value="Ferric_reduct"/>
    <property type="match status" value="1"/>
</dbReference>
<evidence type="ECO:0000313" key="15">
    <source>
        <dbReference type="Proteomes" id="UP000092993"/>
    </source>
</evidence>
<dbReference type="OrthoDB" id="167398at2759"/>
<keyword evidence="5" id="KW-0249">Electron transport</keyword>
<dbReference type="InterPro" id="IPR017938">
    <property type="entry name" value="Riboflavin_synthase-like_b-brl"/>
</dbReference>
<protein>
    <submittedName>
        <fullName evidence="14">Superoxide-generating NADPH oxidase heavy chain subunit A</fullName>
    </submittedName>
</protein>
<keyword evidence="9" id="KW-0406">Ion transport</keyword>
<dbReference type="InterPro" id="IPR050369">
    <property type="entry name" value="RBOH/FRE"/>
</dbReference>
<dbReference type="Gene3D" id="3.40.50.80">
    <property type="entry name" value="Nucleotide-binding domain of ferredoxin-NADP reductase (FNR) module"/>
    <property type="match status" value="1"/>
</dbReference>
<dbReference type="GO" id="GO:0016175">
    <property type="term" value="F:superoxide-generating NAD(P)H oxidase activity"/>
    <property type="evidence" value="ECO:0007669"/>
    <property type="project" value="TreeGrafter"/>
</dbReference>
<dbReference type="InterPro" id="IPR039261">
    <property type="entry name" value="FNR_nucleotide-bd"/>
</dbReference>
<evidence type="ECO:0000256" key="9">
    <source>
        <dbReference type="ARBA" id="ARBA00023065"/>
    </source>
</evidence>
<keyword evidence="2" id="KW-0349">Heme</keyword>
<evidence type="ECO:0000256" key="3">
    <source>
        <dbReference type="ARBA" id="ARBA00022692"/>
    </source>
</evidence>
<dbReference type="GO" id="GO:0046872">
    <property type="term" value="F:metal ion binding"/>
    <property type="evidence" value="ECO:0007669"/>
    <property type="project" value="UniProtKB-KW"/>
</dbReference>